<evidence type="ECO:0000313" key="2">
    <source>
        <dbReference type="EMBL" id="RUO24046.1"/>
    </source>
</evidence>
<evidence type="ECO:0000256" key="1">
    <source>
        <dbReference type="SAM" id="SignalP"/>
    </source>
</evidence>
<feature type="chain" id="PRO_5019303385" evidence="1">
    <location>
        <begin position="18"/>
        <end position="103"/>
    </location>
</feature>
<keyword evidence="3" id="KW-1185">Reference proteome</keyword>
<evidence type="ECO:0000313" key="3">
    <source>
        <dbReference type="Proteomes" id="UP000288293"/>
    </source>
</evidence>
<protein>
    <submittedName>
        <fullName evidence="2">Uncharacterized protein</fullName>
    </submittedName>
</protein>
<gene>
    <name evidence="2" type="ORF">CWE09_12950</name>
</gene>
<name>A0A432W411_9GAMM</name>
<organism evidence="2 3">
    <name type="scientific">Aliidiomarina minuta</name>
    <dbReference type="NCBI Taxonomy" id="880057"/>
    <lineage>
        <taxon>Bacteria</taxon>
        <taxon>Pseudomonadati</taxon>
        <taxon>Pseudomonadota</taxon>
        <taxon>Gammaproteobacteria</taxon>
        <taxon>Alteromonadales</taxon>
        <taxon>Idiomarinaceae</taxon>
        <taxon>Aliidiomarina</taxon>
    </lineage>
</organism>
<sequence length="103" mass="11326">MKNVPLMLMLGTVLVFGSVVVGTQTSAHLMASADQPCVHLDGVTSSPSSDYDCKQLDLAPGEKGDGLSWPRWLASSRSFQFHYLDLIELMFSAKQTDNQYTNK</sequence>
<dbReference type="RefSeq" id="WP_126804467.1">
    <property type="nucleotide sequence ID" value="NZ_PIPL01000003.1"/>
</dbReference>
<keyword evidence="1" id="KW-0732">Signal</keyword>
<dbReference type="OrthoDB" id="5772064at2"/>
<feature type="signal peptide" evidence="1">
    <location>
        <begin position="1"/>
        <end position="17"/>
    </location>
</feature>
<proteinExistence type="predicted"/>
<dbReference type="AlphaFoldDB" id="A0A432W411"/>
<reference evidence="2 3" key="1">
    <citation type="journal article" date="2011" name="Front. Microbiol.">
        <title>Genomic signatures of strain selection and enhancement in Bacillus atrophaeus var. globigii, a historical biowarfare simulant.</title>
        <authorList>
            <person name="Gibbons H.S."/>
            <person name="Broomall S.M."/>
            <person name="McNew L.A."/>
            <person name="Daligault H."/>
            <person name="Chapman C."/>
            <person name="Bruce D."/>
            <person name="Karavis M."/>
            <person name="Krepps M."/>
            <person name="McGregor P.A."/>
            <person name="Hong C."/>
            <person name="Park K.H."/>
            <person name="Akmal A."/>
            <person name="Feldman A."/>
            <person name="Lin J.S."/>
            <person name="Chang W.E."/>
            <person name="Higgs B.W."/>
            <person name="Demirev P."/>
            <person name="Lindquist J."/>
            <person name="Liem A."/>
            <person name="Fochler E."/>
            <person name="Read T.D."/>
            <person name="Tapia R."/>
            <person name="Johnson S."/>
            <person name="Bishop-Lilly K.A."/>
            <person name="Detter C."/>
            <person name="Han C."/>
            <person name="Sozhamannan S."/>
            <person name="Rosenzweig C.N."/>
            <person name="Skowronski E.W."/>
        </authorList>
    </citation>
    <scope>NUCLEOTIDE SEQUENCE [LARGE SCALE GENOMIC DNA]</scope>
    <source>
        <strain evidence="2 3">MLST1</strain>
    </source>
</reference>
<accession>A0A432W411</accession>
<dbReference type="Proteomes" id="UP000288293">
    <property type="component" value="Unassembled WGS sequence"/>
</dbReference>
<comment type="caution">
    <text evidence="2">The sequence shown here is derived from an EMBL/GenBank/DDBJ whole genome shotgun (WGS) entry which is preliminary data.</text>
</comment>
<dbReference type="EMBL" id="PIPL01000003">
    <property type="protein sequence ID" value="RUO24046.1"/>
    <property type="molecule type" value="Genomic_DNA"/>
</dbReference>